<dbReference type="Pfam" id="PF04720">
    <property type="entry name" value="PDDEXK_6"/>
    <property type="match status" value="1"/>
</dbReference>
<reference evidence="1 2" key="1">
    <citation type="journal article" date="2010" name="Science">
        <title>Genomic analysis of organismal complexity in the multicellular green alga Volvox carteri.</title>
        <authorList>
            <person name="Prochnik S.E."/>
            <person name="Umen J."/>
            <person name="Nedelcu A.M."/>
            <person name="Hallmann A."/>
            <person name="Miller S.M."/>
            <person name="Nishii I."/>
            <person name="Ferris P."/>
            <person name="Kuo A."/>
            <person name="Mitros T."/>
            <person name="Fritz-Laylin L.K."/>
            <person name="Hellsten U."/>
            <person name="Chapman J."/>
            <person name="Simakov O."/>
            <person name="Rensing S.A."/>
            <person name="Terry A."/>
            <person name="Pangilinan J."/>
            <person name="Kapitonov V."/>
            <person name="Jurka J."/>
            <person name="Salamov A."/>
            <person name="Shapiro H."/>
            <person name="Schmutz J."/>
            <person name="Grimwood J."/>
            <person name="Lindquist E."/>
            <person name="Lucas S."/>
            <person name="Grigoriev I.V."/>
            <person name="Schmitt R."/>
            <person name="Kirk D."/>
            <person name="Rokhsar D.S."/>
        </authorList>
    </citation>
    <scope>NUCLEOTIDE SEQUENCE [LARGE SCALE GENOMIC DNA]</scope>
    <source>
        <strain evidence="2">f. Nagariensis / Eve</strain>
    </source>
</reference>
<proteinExistence type="predicted"/>
<protein>
    <submittedName>
        <fullName evidence="1">Uncharacterized protein</fullName>
    </submittedName>
</protein>
<dbReference type="EMBL" id="GL378333">
    <property type="protein sequence ID" value="EFJ49898.1"/>
    <property type="molecule type" value="Genomic_DNA"/>
</dbReference>
<dbReference type="InterPro" id="IPR006502">
    <property type="entry name" value="PDDEXK-like"/>
</dbReference>
<dbReference type="eggNOG" id="ENOG502QRQ0">
    <property type="taxonomic scope" value="Eukaryota"/>
</dbReference>
<evidence type="ECO:0000313" key="1">
    <source>
        <dbReference type="EMBL" id="EFJ49898.1"/>
    </source>
</evidence>
<gene>
    <name evidence="1" type="ORF">VOLCADRAFT_89363</name>
</gene>
<dbReference type="STRING" id="3068.D8TRI2"/>
<accession>D8TRI2</accession>
<dbReference type="InParanoid" id="D8TRI2"/>
<organism evidence="2">
    <name type="scientific">Volvox carteri f. nagariensis</name>
    <dbReference type="NCBI Taxonomy" id="3068"/>
    <lineage>
        <taxon>Eukaryota</taxon>
        <taxon>Viridiplantae</taxon>
        <taxon>Chlorophyta</taxon>
        <taxon>core chlorophytes</taxon>
        <taxon>Chlorophyceae</taxon>
        <taxon>CS clade</taxon>
        <taxon>Chlamydomonadales</taxon>
        <taxon>Volvocaceae</taxon>
        <taxon>Volvox</taxon>
    </lineage>
</organism>
<keyword evidence="2" id="KW-1185">Reference proteome</keyword>
<evidence type="ECO:0000313" key="2">
    <source>
        <dbReference type="Proteomes" id="UP000001058"/>
    </source>
</evidence>
<dbReference type="PANTHER" id="PTHR31579:SF1">
    <property type="entry name" value="OS03G0796600 PROTEIN"/>
    <property type="match status" value="1"/>
</dbReference>
<dbReference type="KEGG" id="vcn:VOLCADRAFT_89363"/>
<dbReference type="GeneID" id="9623668"/>
<dbReference type="RefSeq" id="XP_002948963.1">
    <property type="nucleotide sequence ID" value="XM_002948917.1"/>
</dbReference>
<dbReference type="OrthoDB" id="691424at2759"/>
<dbReference type="AlphaFoldDB" id="D8TRI2"/>
<dbReference type="PANTHER" id="PTHR31579">
    <property type="entry name" value="OS03G0796600 PROTEIN"/>
    <property type="match status" value="1"/>
</dbReference>
<dbReference type="Proteomes" id="UP000001058">
    <property type="component" value="Unassembled WGS sequence"/>
</dbReference>
<name>D8TRI2_VOLCA</name>
<sequence>MSETVGRAHLTRQALSPEKLSVLGRICERLHHLVSPVNDYGLEILEAASKAIQQHGSETHSLAAAMVKSGFEATIRSARSETSRGEQVSMSLRHAFILVRGTGEFRGMEFIVEPSLRQHFSIPHPSPEYDYVLSRTPDVFVGGSCRLVPVVQLLCALMADSFQRQGLPLPPWRTETAMMSNLSGSFDDPNSTAIRSCVKGCPVTPEIHRNLWERKLAGCGRGRGPGFSRLPIAAAAGGTATAPLNIGRAVAVEGSFVARGFNSGFGEKSDARTDVVREALAGPAAGGRLLAGKLHDARSADVGSGCRTWTDARMSGYYVRDTGANAANVAANAAVVKTAATAAAAARSEPRTRLRNVSLLTTQLTKAPGHQLSAVAEVNT</sequence>